<dbReference type="InterPro" id="IPR001647">
    <property type="entry name" value="HTH_TetR"/>
</dbReference>
<evidence type="ECO:0000256" key="1">
    <source>
        <dbReference type="ARBA" id="ARBA00023125"/>
    </source>
</evidence>
<dbReference type="RefSeq" id="WP_037437690.1">
    <property type="nucleotide sequence ID" value="NZ_JNFF01000002.1"/>
</dbReference>
<name>A0A081PM57_9SPHI</name>
<dbReference type="EMBL" id="JNFF01000002">
    <property type="protein sequence ID" value="KEQ31780.1"/>
    <property type="molecule type" value="Genomic_DNA"/>
</dbReference>
<dbReference type="GO" id="GO:0003677">
    <property type="term" value="F:DNA binding"/>
    <property type="evidence" value="ECO:0007669"/>
    <property type="project" value="UniProtKB-UniRule"/>
</dbReference>
<dbReference type="eggNOG" id="COG1309">
    <property type="taxonomic scope" value="Bacteria"/>
</dbReference>
<dbReference type="SUPFAM" id="SSF48498">
    <property type="entry name" value="Tetracyclin repressor-like, C-terminal domain"/>
    <property type="match status" value="1"/>
</dbReference>
<dbReference type="InterPro" id="IPR050109">
    <property type="entry name" value="HTH-type_TetR-like_transc_reg"/>
</dbReference>
<dbReference type="Proteomes" id="UP000028007">
    <property type="component" value="Unassembled WGS sequence"/>
</dbReference>
<dbReference type="AlphaFoldDB" id="A0A081PM57"/>
<keyword evidence="5" id="KW-1185">Reference proteome</keyword>
<dbReference type="OrthoDB" id="7618612at2"/>
<dbReference type="PRINTS" id="PR00455">
    <property type="entry name" value="HTHTETR"/>
</dbReference>
<sequence length="217" mass="25596">MLNSDMIKDKDRTFSEKQIHLIKTSEKLFAEVGYAETSLRIIAKESRMNSAMVSYYFGSKEKLMQAILEYRTINMAKVFNAYDELAEDPLNTILFLLDLYVDKIFEQKYFYRLLFQLQSTLKDESVMEHFNNMRLRNFKVLINVFQHGAEKGEFKSDIDTTFLLSTIYGSLNAMIFNKDYYRKVNGFDTLSDEDYVKLFKKRAKAHIRDIVLAIIKK</sequence>
<protein>
    <recommendedName>
        <fullName evidence="3">HTH tetR-type domain-containing protein</fullName>
    </recommendedName>
</protein>
<dbReference type="Gene3D" id="1.10.357.10">
    <property type="entry name" value="Tetracycline Repressor, domain 2"/>
    <property type="match status" value="1"/>
</dbReference>
<gene>
    <name evidence="4" type="ORF">N180_11720</name>
</gene>
<evidence type="ECO:0000313" key="4">
    <source>
        <dbReference type="EMBL" id="KEQ31780.1"/>
    </source>
</evidence>
<evidence type="ECO:0000256" key="2">
    <source>
        <dbReference type="PROSITE-ProRule" id="PRU00335"/>
    </source>
</evidence>
<feature type="DNA-binding region" description="H-T-H motif" evidence="2">
    <location>
        <begin position="38"/>
        <end position="57"/>
    </location>
</feature>
<evidence type="ECO:0000313" key="5">
    <source>
        <dbReference type="Proteomes" id="UP000028007"/>
    </source>
</evidence>
<organism evidence="4 5">
    <name type="scientific">Pedobacter antarcticus 4BY</name>
    <dbReference type="NCBI Taxonomy" id="1358423"/>
    <lineage>
        <taxon>Bacteria</taxon>
        <taxon>Pseudomonadati</taxon>
        <taxon>Bacteroidota</taxon>
        <taxon>Sphingobacteriia</taxon>
        <taxon>Sphingobacteriales</taxon>
        <taxon>Sphingobacteriaceae</taxon>
        <taxon>Pedobacter</taxon>
    </lineage>
</organism>
<keyword evidence="1 2" id="KW-0238">DNA-binding</keyword>
<reference evidence="4 5" key="1">
    <citation type="journal article" date="1992" name="Int. J. Syst. Bacteriol.">
        <title>Sphingobacterium antarcticus sp. nov. a Psychrotrophic Bacterium from the Soils of Schirmacher Oasis, Antarctica.</title>
        <authorList>
            <person name="Shivaji S."/>
            <person name="Ray M.K."/>
            <person name="Rao N.S."/>
            <person name="Saiserr L."/>
            <person name="Jagannadham M.V."/>
            <person name="Kumar G.S."/>
            <person name="Reddy G."/>
            <person name="Bhargava P.M."/>
        </authorList>
    </citation>
    <scope>NUCLEOTIDE SEQUENCE [LARGE SCALE GENOMIC DNA]</scope>
    <source>
        <strain evidence="4 5">4BY</strain>
    </source>
</reference>
<dbReference type="PANTHER" id="PTHR30328:SF54">
    <property type="entry name" value="HTH-TYPE TRANSCRIPTIONAL REPRESSOR SCO4008"/>
    <property type="match status" value="1"/>
</dbReference>
<feature type="domain" description="HTH tetR-type" evidence="3">
    <location>
        <begin position="15"/>
        <end position="75"/>
    </location>
</feature>
<dbReference type="InterPro" id="IPR009057">
    <property type="entry name" value="Homeodomain-like_sf"/>
</dbReference>
<evidence type="ECO:0000259" key="3">
    <source>
        <dbReference type="PROSITE" id="PS50977"/>
    </source>
</evidence>
<dbReference type="PANTHER" id="PTHR30328">
    <property type="entry name" value="TRANSCRIPTIONAL REPRESSOR"/>
    <property type="match status" value="1"/>
</dbReference>
<dbReference type="Pfam" id="PF00440">
    <property type="entry name" value="TetR_N"/>
    <property type="match status" value="1"/>
</dbReference>
<accession>A0A081PM57</accession>
<dbReference type="InterPro" id="IPR036271">
    <property type="entry name" value="Tet_transcr_reg_TetR-rel_C_sf"/>
</dbReference>
<dbReference type="SUPFAM" id="SSF46689">
    <property type="entry name" value="Homeodomain-like"/>
    <property type="match status" value="1"/>
</dbReference>
<dbReference type="PROSITE" id="PS50977">
    <property type="entry name" value="HTH_TETR_2"/>
    <property type="match status" value="1"/>
</dbReference>
<proteinExistence type="predicted"/>
<comment type="caution">
    <text evidence="4">The sequence shown here is derived from an EMBL/GenBank/DDBJ whole genome shotgun (WGS) entry which is preliminary data.</text>
</comment>